<organism evidence="3 4">
    <name type="scientific">Noviherbaspirillum album</name>
    <dbReference type="NCBI Taxonomy" id="3080276"/>
    <lineage>
        <taxon>Bacteria</taxon>
        <taxon>Pseudomonadati</taxon>
        <taxon>Pseudomonadota</taxon>
        <taxon>Betaproteobacteria</taxon>
        <taxon>Burkholderiales</taxon>
        <taxon>Oxalobacteraceae</taxon>
        <taxon>Noviherbaspirillum</taxon>
    </lineage>
</organism>
<dbReference type="Proteomes" id="UP001352263">
    <property type="component" value="Unassembled WGS sequence"/>
</dbReference>
<reference evidence="3 4" key="1">
    <citation type="submission" date="2023-10" db="EMBL/GenBank/DDBJ databases">
        <title>Noviherbaspirillum sp. CPCC 100848 genome assembly.</title>
        <authorList>
            <person name="Li X.Y."/>
            <person name="Fang X.M."/>
        </authorList>
    </citation>
    <scope>NUCLEOTIDE SEQUENCE [LARGE SCALE GENOMIC DNA]</scope>
    <source>
        <strain evidence="3 4">CPCC 100848</strain>
    </source>
</reference>
<dbReference type="RefSeq" id="WP_326509947.1">
    <property type="nucleotide sequence ID" value="NZ_JAWIIV010000050.1"/>
</dbReference>
<feature type="domain" description="TadE-like" evidence="2">
    <location>
        <begin position="7"/>
        <end position="49"/>
    </location>
</feature>
<keyword evidence="1" id="KW-0812">Transmembrane</keyword>
<sequence length="143" mass="15689">MKKRQTGATVIEFALSLIVFLTFLLGITDFSRMLFTWSAANEAARMGARYAVVCDNTFNEAAVLARMQRVLPQISDITLVWEPAGCNFSNCEGVTVQITSLNYQWISPIAGINALAAIPMPTFSTYLPREVMGQDPNSGEICS</sequence>
<dbReference type="InterPro" id="IPR012495">
    <property type="entry name" value="TadE-like_dom"/>
</dbReference>
<dbReference type="EMBL" id="JAWIIV010000050">
    <property type="protein sequence ID" value="MEC4723326.1"/>
    <property type="molecule type" value="Genomic_DNA"/>
</dbReference>
<feature type="transmembrane region" description="Helical" evidence="1">
    <location>
        <begin position="6"/>
        <end position="27"/>
    </location>
</feature>
<keyword evidence="1" id="KW-1133">Transmembrane helix</keyword>
<comment type="caution">
    <text evidence="3">The sequence shown here is derived from an EMBL/GenBank/DDBJ whole genome shotgun (WGS) entry which is preliminary data.</text>
</comment>
<protein>
    <submittedName>
        <fullName evidence="3">Pilus assembly protein</fullName>
    </submittedName>
</protein>
<accession>A0ABU6JI32</accession>
<evidence type="ECO:0000313" key="3">
    <source>
        <dbReference type="EMBL" id="MEC4723326.1"/>
    </source>
</evidence>
<evidence type="ECO:0000256" key="1">
    <source>
        <dbReference type="SAM" id="Phobius"/>
    </source>
</evidence>
<proteinExistence type="predicted"/>
<evidence type="ECO:0000259" key="2">
    <source>
        <dbReference type="Pfam" id="PF07811"/>
    </source>
</evidence>
<evidence type="ECO:0000313" key="4">
    <source>
        <dbReference type="Proteomes" id="UP001352263"/>
    </source>
</evidence>
<name>A0ABU6JI32_9BURK</name>
<keyword evidence="4" id="KW-1185">Reference proteome</keyword>
<keyword evidence="1" id="KW-0472">Membrane</keyword>
<gene>
    <name evidence="3" type="ORF">RY831_29675</name>
</gene>
<dbReference type="Pfam" id="PF07811">
    <property type="entry name" value="TadE"/>
    <property type="match status" value="1"/>
</dbReference>